<keyword evidence="2 5" id="KW-0812">Transmembrane</keyword>
<dbReference type="EMBL" id="JBHSHT010000001">
    <property type="protein sequence ID" value="MFC4823723.1"/>
    <property type="molecule type" value="Genomic_DNA"/>
</dbReference>
<evidence type="ECO:0000259" key="6">
    <source>
        <dbReference type="SMART" id="SM00752"/>
    </source>
</evidence>
<dbReference type="Pfam" id="PF05090">
    <property type="entry name" value="HTTM"/>
    <property type="match status" value="1"/>
</dbReference>
<accession>A0ABD5PZI1</accession>
<protein>
    <submittedName>
        <fullName evidence="7">HTTM domain-containing protein</fullName>
    </submittedName>
</protein>
<feature type="transmembrane region" description="Helical" evidence="5">
    <location>
        <begin position="28"/>
        <end position="46"/>
    </location>
</feature>
<organism evidence="7 8">
    <name type="scientific">Halorussus aquaticus</name>
    <dbReference type="NCBI Taxonomy" id="2953748"/>
    <lineage>
        <taxon>Archaea</taxon>
        <taxon>Methanobacteriati</taxon>
        <taxon>Methanobacteriota</taxon>
        <taxon>Stenosarchaea group</taxon>
        <taxon>Halobacteria</taxon>
        <taxon>Halobacteriales</taxon>
        <taxon>Haladaptataceae</taxon>
        <taxon>Halorussus</taxon>
    </lineage>
</organism>
<dbReference type="PANTHER" id="PTHR39535:SF2">
    <property type="entry name" value="HTTM DOMAIN-CONTAINING PROTEIN"/>
    <property type="match status" value="1"/>
</dbReference>
<dbReference type="GeneID" id="73046984"/>
<feature type="transmembrane region" description="Helical" evidence="5">
    <location>
        <begin position="280"/>
        <end position="300"/>
    </location>
</feature>
<keyword evidence="3 5" id="KW-1133">Transmembrane helix</keyword>
<keyword evidence="8" id="KW-1185">Reference proteome</keyword>
<evidence type="ECO:0000256" key="5">
    <source>
        <dbReference type="SAM" id="Phobius"/>
    </source>
</evidence>
<dbReference type="InterPro" id="IPR052964">
    <property type="entry name" value="Sporulation_signal_mat"/>
</dbReference>
<feature type="transmembrane region" description="Helical" evidence="5">
    <location>
        <begin position="85"/>
        <end position="103"/>
    </location>
</feature>
<comment type="caution">
    <text evidence="7">The sequence shown here is derived from an EMBL/GenBank/DDBJ whole genome shotgun (WGS) entry which is preliminary data.</text>
</comment>
<gene>
    <name evidence="7" type="ORF">ACFO9K_05575</name>
</gene>
<comment type="subcellular location">
    <subcellularLocation>
        <location evidence="1">Endomembrane system</location>
        <topology evidence="1">Multi-pass membrane protein</topology>
    </subcellularLocation>
</comment>
<dbReference type="InterPro" id="IPR011020">
    <property type="entry name" value="HTTM-like"/>
</dbReference>
<dbReference type="PANTHER" id="PTHR39535">
    <property type="entry name" value="SPORULATION-DELAYING PROTEIN SDPB"/>
    <property type="match status" value="1"/>
</dbReference>
<evidence type="ECO:0000313" key="7">
    <source>
        <dbReference type="EMBL" id="MFC4823723.1"/>
    </source>
</evidence>
<feature type="domain" description="HTTM-like" evidence="6">
    <location>
        <begin position="21"/>
        <end position="299"/>
    </location>
</feature>
<dbReference type="SMART" id="SM00752">
    <property type="entry name" value="HTTM"/>
    <property type="match status" value="1"/>
</dbReference>
<evidence type="ECO:0000256" key="4">
    <source>
        <dbReference type="ARBA" id="ARBA00023136"/>
    </source>
</evidence>
<feature type="transmembrane region" description="Helical" evidence="5">
    <location>
        <begin position="241"/>
        <end position="268"/>
    </location>
</feature>
<dbReference type="InterPro" id="IPR053934">
    <property type="entry name" value="HTTM_dom"/>
</dbReference>
<evidence type="ECO:0000256" key="1">
    <source>
        <dbReference type="ARBA" id="ARBA00004127"/>
    </source>
</evidence>
<evidence type="ECO:0000313" key="8">
    <source>
        <dbReference type="Proteomes" id="UP001595945"/>
    </source>
</evidence>
<keyword evidence="4 5" id="KW-0472">Membrane</keyword>
<dbReference type="AlphaFoldDB" id="A0ABD5PZI1"/>
<evidence type="ECO:0000256" key="2">
    <source>
        <dbReference type="ARBA" id="ARBA00022692"/>
    </source>
</evidence>
<proteinExistence type="predicted"/>
<feature type="transmembrane region" description="Helical" evidence="5">
    <location>
        <begin position="361"/>
        <end position="382"/>
    </location>
</feature>
<name>A0ABD5PZI1_9EURY</name>
<sequence>MDVRALRRTLRDRAGSALARRFGVDPRALAALRVSLGVLLLTDLLLRSRDLVAFYTDAGVLPRSVLREHVGGIAALSLHALSGSAWVQGLLFVLAGAAAAALLVGYRTTLATAVSFVLLVSLHARNPVLLNGGDSLLRRLLFWGAFLPLGRRWSVDALRAERERECDPASDGTDRVANLASAALLVQVVLVYATNAVYKLRGDLWVSGEAILYVFRLDQLTTGLGEVLANYPTVLRAFDRVWLGLLVTSVGLLLLTGWTRAAFAALFAGMHLGMALTMRITVFPLISVAGLLPFLPGAFWDAATAKVRESRPGERFDAADWSRRVERLLPEARFGAVGAVRTVGAVPAGVARWARRIRPPVVGCLLALVLVWNAAALGYVALPEDVSSTVDPEEYRWDMFAPEPRTTDGWYVVPGELASGERVDVFHRRAVRWDPPPDVARSYRNVRWFKYMMDLRASAYAPLRPQFADYLCQRWNATHEDGVRRLELYYVEQPVRLDGPDPTRRVKLHSHTCSGPA</sequence>
<dbReference type="Proteomes" id="UP001595945">
    <property type="component" value="Unassembled WGS sequence"/>
</dbReference>
<reference evidence="7 8" key="1">
    <citation type="journal article" date="2019" name="Int. J. Syst. Evol. Microbiol.">
        <title>The Global Catalogue of Microorganisms (GCM) 10K type strain sequencing project: providing services to taxonomists for standard genome sequencing and annotation.</title>
        <authorList>
            <consortium name="The Broad Institute Genomics Platform"/>
            <consortium name="The Broad Institute Genome Sequencing Center for Infectious Disease"/>
            <person name="Wu L."/>
            <person name="Ma J."/>
        </authorList>
    </citation>
    <scope>NUCLEOTIDE SEQUENCE [LARGE SCALE GENOMIC DNA]</scope>
    <source>
        <strain evidence="7 8">XZYJ18</strain>
    </source>
</reference>
<dbReference type="GO" id="GO:0012505">
    <property type="term" value="C:endomembrane system"/>
    <property type="evidence" value="ECO:0007669"/>
    <property type="project" value="UniProtKB-SubCell"/>
</dbReference>
<evidence type="ECO:0000256" key="3">
    <source>
        <dbReference type="ARBA" id="ARBA00022989"/>
    </source>
</evidence>
<dbReference type="RefSeq" id="WP_254270311.1">
    <property type="nucleotide sequence ID" value="NZ_CP100401.1"/>
</dbReference>